<keyword evidence="2" id="KW-1185">Reference proteome</keyword>
<gene>
    <name evidence="1" type="ORF">F0L74_31480</name>
</gene>
<name>A0A5B2VPP1_9BACT</name>
<comment type="caution">
    <text evidence="1">The sequence shown here is derived from an EMBL/GenBank/DDBJ whole genome shotgun (WGS) entry which is preliminary data.</text>
</comment>
<dbReference type="Proteomes" id="UP000324611">
    <property type="component" value="Unassembled WGS sequence"/>
</dbReference>
<organism evidence="1 2">
    <name type="scientific">Chitinophaga agrisoli</name>
    <dbReference type="NCBI Taxonomy" id="2607653"/>
    <lineage>
        <taxon>Bacteria</taxon>
        <taxon>Pseudomonadati</taxon>
        <taxon>Bacteroidota</taxon>
        <taxon>Chitinophagia</taxon>
        <taxon>Chitinophagales</taxon>
        <taxon>Chitinophagaceae</taxon>
        <taxon>Chitinophaga</taxon>
    </lineage>
</organism>
<evidence type="ECO:0000313" key="1">
    <source>
        <dbReference type="EMBL" id="KAA2241005.1"/>
    </source>
</evidence>
<sequence length="31" mass="3421">MLTGPLVTSTSYCSLDSFFASEIKITSFCRD</sequence>
<reference evidence="1 2" key="1">
    <citation type="submission" date="2019-09" db="EMBL/GenBank/DDBJ databases">
        <title>Chitinophaga ginsengihumi sp. nov., isolated from soil of ginseng rhizosphere.</title>
        <authorList>
            <person name="Lee J."/>
        </authorList>
    </citation>
    <scope>NUCLEOTIDE SEQUENCE [LARGE SCALE GENOMIC DNA]</scope>
    <source>
        <strain evidence="1 2">BN140078</strain>
    </source>
</reference>
<dbReference type="EMBL" id="VUOC01000004">
    <property type="protein sequence ID" value="KAA2241005.1"/>
    <property type="molecule type" value="Genomic_DNA"/>
</dbReference>
<proteinExistence type="predicted"/>
<evidence type="ECO:0000313" key="2">
    <source>
        <dbReference type="Proteomes" id="UP000324611"/>
    </source>
</evidence>
<reference evidence="1 2" key="2">
    <citation type="submission" date="2019-09" db="EMBL/GenBank/DDBJ databases">
        <authorList>
            <person name="Jin C."/>
        </authorList>
    </citation>
    <scope>NUCLEOTIDE SEQUENCE [LARGE SCALE GENOMIC DNA]</scope>
    <source>
        <strain evidence="1 2">BN140078</strain>
    </source>
</reference>
<accession>A0A5B2VPP1</accession>
<protein>
    <submittedName>
        <fullName evidence="1">Uncharacterized protein</fullName>
    </submittedName>
</protein>
<dbReference type="AlphaFoldDB" id="A0A5B2VPP1"/>